<dbReference type="AlphaFoldDB" id="A0A554X2N2"/>
<comment type="caution">
    <text evidence="8">The sequence shown here is derived from an EMBL/GenBank/DDBJ whole genome shotgun (WGS) entry which is preliminary data.</text>
</comment>
<dbReference type="SUPFAM" id="SSF50475">
    <property type="entry name" value="FMN-binding split barrel"/>
    <property type="match status" value="1"/>
</dbReference>
<evidence type="ECO:0000313" key="8">
    <source>
        <dbReference type="EMBL" id="TSE30084.1"/>
    </source>
</evidence>
<dbReference type="EMBL" id="VJOM01000026">
    <property type="protein sequence ID" value="TSE30084.1"/>
    <property type="molecule type" value="Genomic_DNA"/>
</dbReference>
<evidence type="ECO:0000259" key="7">
    <source>
        <dbReference type="Pfam" id="PF20696"/>
    </source>
</evidence>
<dbReference type="GO" id="GO:0005829">
    <property type="term" value="C:cytosol"/>
    <property type="evidence" value="ECO:0007669"/>
    <property type="project" value="TreeGrafter"/>
</dbReference>
<keyword evidence="3" id="KW-0288">FMN</keyword>
<dbReference type="Gene3D" id="3.40.1670.10">
    <property type="entry name" value="UbiD C-terminal domain-like"/>
    <property type="match status" value="1"/>
</dbReference>
<dbReference type="Pfam" id="PF20696">
    <property type="entry name" value="UbiD_C"/>
    <property type="match status" value="1"/>
</dbReference>
<proteinExistence type="inferred from homology"/>
<protein>
    <submittedName>
        <fullName evidence="8">3-octaprenyl-4-hydroxybenzoate carboxy-lyase</fullName>
        <ecNumber evidence="8">4.1.1.98</ecNumber>
    </submittedName>
</protein>
<feature type="domain" description="3-octaprenyl-4-hydroxybenzoate carboxy-lyase-like Rift-related" evidence="5">
    <location>
        <begin position="124"/>
        <end position="331"/>
    </location>
</feature>
<gene>
    <name evidence="8" type="primary">ubiD</name>
    <name evidence="8" type="ORF">Ttaiw_02047</name>
</gene>
<dbReference type="InterPro" id="IPR048304">
    <property type="entry name" value="UbiD_Rift_dom"/>
</dbReference>
<comment type="similarity">
    <text evidence="1">Belongs to the UbiD family.</text>
</comment>
<organism evidence="8 9">
    <name type="scientific">Tepidimonas taiwanensis</name>
    <dbReference type="NCBI Taxonomy" id="307486"/>
    <lineage>
        <taxon>Bacteria</taxon>
        <taxon>Pseudomonadati</taxon>
        <taxon>Pseudomonadota</taxon>
        <taxon>Betaproteobacteria</taxon>
        <taxon>Burkholderiales</taxon>
        <taxon>Tepidimonas</taxon>
    </lineage>
</organism>
<evidence type="ECO:0000259" key="5">
    <source>
        <dbReference type="Pfam" id="PF01977"/>
    </source>
</evidence>
<dbReference type="InterPro" id="IPR049383">
    <property type="entry name" value="UbiD-like_N"/>
</dbReference>
<dbReference type="OrthoDB" id="9809841at2"/>
<evidence type="ECO:0000256" key="2">
    <source>
        <dbReference type="ARBA" id="ARBA00022630"/>
    </source>
</evidence>
<dbReference type="EC" id="4.1.1.98" evidence="8"/>
<keyword evidence="4 8" id="KW-0456">Lyase</keyword>
<dbReference type="STRING" id="307486.GCA_000807215_01683"/>
<dbReference type="FunFam" id="3.40.1670.10:FF:000001">
    <property type="entry name" value="3-octaprenyl-4-hydroxybenzoate carboxy-lyase"/>
    <property type="match status" value="1"/>
</dbReference>
<evidence type="ECO:0000256" key="1">
    <source>
        <dbReference type="ARBA" id="ARBA00010021"/>
    </source>
</evidence>
<dbReference type="GO" id="GO:0008694">
    <property type="term" value="F:4-hydroxy-3-polyprenylbenzoate decarboxylase activity"/>
    <property type="evidence" value="ECO:0007669"/>
    <property type="project" value="UniProtKB-EC"/>
</dbReference>
<evidence type="ECO:0000313" key="9">
    <source>
        <dbReference type="Proteomes" id="UP000317763"/>
    </source>
</evidence>
<dbReference type="SUPFAM" id="SSF143968">
    <property type="entry name" value="UbiD C-terminal domain-like"/>
    <property type="match status" value="1"/>
</dbReference>
<evidence type="ECO:0000259" key="6">
    <source>
        <dbReference type="Pfam" id="PF20695"/>
    </source>
</evidence>
<feature type="domain" description="3-octaprenyl-4-hydroxybenzoate carboxy-lyase-like C-terminal" evidence="7">
    <location>
        <begin position="337"/>
        <end position="461"/>
    </location>
</feature>
<evidence type="ECO:0000256" key="3">
    <source>
        <dbReference type="ARBA" id="ARBA00022643"/>
    </source>
</evidence>
<name>A0A554X2N2_9BURK</name>
<dbReference type="PANTHER" id="PTHR30108:SF17">
    <property type="entry name" value="FERULIC ACID DECARBOXYLASE 1"/>
    <property type="match status" value="1"/>
</dbReference>
<reference evidence="8 9" key="1">
    <citation type="submission" date="2019-07" db="EMBL/GenBank/DDBJ databases">
        <title>Tepidimonas taiwanensis I1-1 draft genome.</title>
        <authorList>
            <person name="Da Costa M.S."/>
            <person name="Froufe H.J.C."/>
            <person name="Egas C."/>
            <person name="Albuquerque L."/>
        </authorList>
    </citation>
    <scope>NUCLEOTIDE SEQUENCE [LARGE SCALE GENOMIC DNA]</scope>
    <source>
        <strain evidence="8 9">I1-1</strain>
    </source>
</reference>
<dbReference type="GO" id="GO:0006744">
    <property type="term" value="P:ubiquinone biosynthetic process"/>
    <property type="evidence" value="ECO:0007669"/>
    <property type="project" value="TreeGrafter"/>
</dbReference>
<dbReference type="RefSeq" id="WP_143898261.1">
    <property type="nucleotide sequence ID" value="NZ_CP083911.1"/>
</dbReference>
<evidence type="ECO:0000256" key="4">
    <source>
        <dbReference type="ARBA" id="ARBA00023239"/>
    </source>
</evidence>
<dbReference type="InterPro" id="IPR002830">
    <property type="entry name" value="UbiD"/>
</dbReference>
<keyword evidence="2" id="KW-0285">Flavoprotein</keyword>
<dbReference type="NCBIfam" id="TIGR00148">
    <property type="entry name" value="UbiD family decarboxylase"/>
    <property type="match status" value="1"/>
</dbReference>
<dbReference type="Pfam" id="PF20695">
    <property type="entry name" value="UbiD_N"/>
    <property type="match status" value="1"/>
</dbReference>
<dbReference type="Pfam" id="PF01977">
    <property type="entry name" value="UbiD"/>
    <property type="match status" value="1"/>
</dbReference>
<dbReference type="InterPro" id="IPR049381">
    <property type="entry name" value="UbiD-like_C"/>
</dbReference>
<keyword evidence="9" id="KW-1185">Reference proteome</keyword>
<sequence>MTDTFDDLRVFLRALRDDGDLRTVDAPVSPHLEVSALADLVLRRHGPALLLRRPQGCDIPLLTNLFGTRRRIERALGVQGVEGLRALGRQLAQLREPPVPHGWQDLAQLRPLAGAAWHMRPKVVRSGPVHDQIWLDEGIDLERWPVCTCWPGDAGPLITWGLVITRGPRHPRHNIGVYRVQVIDRRRVIVRWLPHRGGALDFADHRQRHPGEPFPVAIAIGADPATMLAAVMPIPDTLSEFQFAGVLRGARSEVVRARTVPLWVPARAELVLEGWIHPKPSHPSGWEHALEGPFGDHTGYVNEAAEFPVLTLSALTHRDDPIYLSTHTGRPPDEPSVLGGTLNELFVPLLQQQLPEVADCYLPPAACSYRIAIVAIRKQYPGHAKRVMMGLWSLLRQFLYTKMIVVVDDDIDIRNIDDVLWAISTRADPVRDSWLIERTPIDELDFAAPSPALGGKLGLDATRKWPDEAARRSAPEITPDPQVRARVEALAASIGLA</sequence>
<dbReference type="PANTHER" id="PTHR30108">
    <property type="entry name" value="3-OCTAPRENYL-4-HYDROXYBENZOATE CARBOXY-LYASE-RELATED"/>
    <property type="match status" value="1"/>
</dbReference>
<feature type="domain" description="3-octaprenyl-4-hydroxybenzoate carboxy-lyase-like N-terminal" evidence="6">
    <location>
        <begin position="13"/>
        <end position="89"/>
    </location>
</feature>
<dbReference type="Proteomes" id="UP000317763">
    <property type="component" value="Unassembled WGS sequence"/>
</dbReference>
<accession>A0A554X2N2</accession>